<keyword evidence="1" id="KW-0132">Cell division</keyword>
<keyword evidence="2" id="KW-1185">Reference proteome</keyword>
<evidence type="ECO:0000313" key="2">
    <source>
        <dbReference type="Proteomes" id="UP000285864"/>
    </source>
</evidence>
<dbReference type="Proteomes" id="UP000285864">
    <property type="component" value="Unassembled WGS sequence"/>
</dbReference>
<accession>A0A412GI30</accession>
<comment type="caution">
    <text evidence="1">The sequence shown here is derived from an EMBL/GenBank/DDBJ whole genome shotgun (WGS) entry which is preliminary data.</text>
</comment>
<protein>
    <submittedName>
        <fullName evidence="1">Cell division protein FtsQ</fullName>
    </submittedName>
</protein>
<evidence type="ECO:0000313" key="1">
    <source>
        <dbReference type="EMBL" id="RGR94525.1"/>
    </source>
</evidence>
<dbReference type="GO" id="GO:0051301">
    <property type="term" value="P:cell division"/>
    <property type="evidence" value="ECO:0007669"/>
    <property type="project" value="UniProtKB-KW"/>
</dbReference>
<dbReference type="AlphaFoldDB" id="A0A412GI30"/>
<dbReference type="RefSeq" id="WP_118484827.1">
    <property type="nucleotide sequence ID" value="NZ_CALUHW010000025.1"/>
</dbReference>
<sequence>MIKRIFILCTLLLATAYLILAVTTFNSKPADQVCKGMELTVKDSIDYGFVTDKEVKEILKKGKIYPEGKQLSSINVRQLEELLSSHPFIENAECYLTSGGKVAIDIYQRVPVMRVMSSNGDNYYLDNAGKIMTAAGKSVHVVVATGFIDRKFAQTELYPLGKFLQSDKFWESQIEQINVTPKQELELVPRVGEHILFLGKPGNYKEKFSKLRTFYQSALNRVGWNKYERISIEFNNQIICTKKEK</sequence>
<name>A0A412GI30_9BACT</name>
<dbReference type="EMBL" id="QRUU01000044">
    <property type="protein sequence ID" value="RGR94525.1"/>
    <property type="molecule type" value="Genomic_DNA"/>
</dbReference>
<gene>
    <name evidence="1" type="ORF">DWY20_10180</name>
</gene>
<keyword evidence="1" id="KW-0131">Cell cycle</keyword>
<reference evidence="1 2" key="1">
    <citation type="submission" date="2018-08" db="EMBL/GenBank/DDBJ databases">
        <title>A genome reference for cultivated species of the human gut microbiota.</title>
        <authorList>
            <person name="Zou Y."/>
            <person name="Xue W."/>
            <person name="Luo G."/>
        </authorList>
    </citation>
    <scope>NUCLEOTIDE SEQUENCE [LARGE SCALE GENOMIC DNA]</scope>
    <source>
        <strain evidence="1 2">AF24-2</strain>
    </source>
</reference>
<organism evidence="1 2">
    <name type="scientific">Phocaeicola coprocola</name>
    <dbReference type="NCBI Taxonomy" id="310298"/>
    <lineage>
        <taxon>Bacteria</taxon>
        <taxon>Pseudomonadati</taxon>
        <taxon>Bacteroidota</taxon>
        <taxon>Bacteroidia</taxon>
        <taxon>Bacteroidales</taxon>
        <taxon>Bacteroidaceae</taxon>
        <taxon>Phocaeicola</taxon>
    </lineage>
</organism>
<proteinExistence type="predicted"/>